<evidence type="ECO:0000313" key="11">
    <source>
        <dbReference type="Proteomes" id="UP000000321"/>
    </source>
</evidence>
<evidence type="ECO:0000256" key="6">
    <source>
        <dbReference type="ARBA" id="ARBA00047615"/>
    </source>
</evidence>
<evidence type="ECO:0000256" key="1">
    <source>
        <dbReference type="ARBA" id="ARBA00009427"/>
    </source>
</evidence>
<protein>
    <recommendedName>
        <fullName evidence="8">Cytidylate kinase</fullName>
        <shortName evidence="8">CK</shortName>
        <ecNumber evidence="8">2.7.4.25</ecNumber>
    </recommendedName>
    <alternativeName>
        <fullName evidence="8">Cytidine monophosphate kinase</fullName>
        <shortName evidence="8">CMP kinase</shortName>
    </alternativeName>
</protein>
<dbReference type="Proteomes" id="UP000000321">
    <property type="component" value="Unassembled WGS sequence"/>
</dbReference>
<dbReference type="InterPro" id="IPR027417">
    <property type="entry name" value="P-loop_NTPase"/>
</dbReference>
<dbReference type="NCBIfam" id="TIGR00017">
    <property type="entry name" value="cmk"/>
    <property type="match status" value="1"/>
</dbReference>
<proteinExistence type="inferred from homology"/>
<dbReference type="CDD" id="cd02020">
    <property type="entry name" value="CMPK"/>
    <property type="match status" value="1"/>
</dbReference>
<dbReference type="InterPro" id="IPR003136">
    <property type="entry name" value="Cytidylate_kin"/>
</dbReference>
<keyword evidence="3 8" id="KW-0547">Nucleotide-binding</keyword>
<dbReference type="SUPFAM" id="SSF52540">
    <property type="entry name" value="P-loop containing nucleoside triphosphate hydrolases"/>
    <property type="match status" value="1"/>
</dbReference>
<comment type="similarity">
    <text evidence="1 8">Belongs to the cytidylate kinase family. Type 1 subfamily.</text>
</comment>
<keyword evidence="8" id="KW-0963">Cytoplasm</keyword>
<accession>Q1YE72</accession>
<dbReference type="InterPro" id="IPR011994">
    <property type="entry name" value="Cytidylate_kinase_dom"/>
</dbReference>
<dbReference type="GO" id="GO:0005737">
    <property type="term" value="C:cytoplasm"/>
    <property type="evidence" value="ECO:0007669"/>
    <property type="project" value="UniProtKB-SubCell"/>
</dbReference>
<gene>
    <name evidence="8" type="primary">cmk</name>
    <name evidence="10" type="ORF">SI859A1_03546</name>
</gene>
<dbReference type="HOGENOM" id="CLU_079959_0_1_5"/>
<comment type="subcellular location">
    <subcellularLocation>
        <location evidence="8">Cytoplasm</location>
    </subcellularLocation>
</comment>
<keyword evidence="4 8" id="KW-0418">Kinase</keyword>
<dbReference type="EMBL" id="AAPJ01000009">
    <property type="protein sequence ID" value="EAS48527.1"/>
    <property type="molecule type" value="Genomic_DNA"/>
</dbReference>
<evidence type="ECO:0000256" key="5">
    <source>
        <dbReference type="ARBA" id="ARBA00022840"/>
    </source>
</evidence>
<dbReference type="HAMAP" id="MF_00238">
    <property type="entry name" value="Cytidyl_kinase_type1"/>
    <property type="match status" value="1"/>
</dbReference>
<comment type="catalytic activity">
    <reaction evidence="6 8">
        <text>dCMP + ATP = dCDP + ADP</text>
        <dbReference type="Rhea" id="RHEA:25094"/>
        <dbReference type="ChEBI" id="CHEBI:30616"/>
        <dbReference type="ChEBI" id="CHEBI:57566"/>
        <dbReference type="ChEBI" id="CHEBI:58593"/>
        <dbReference type="ChEBI" id="CHEBI:456216"/>
        <dbReference type="EC" id="2.7.4.25"/>
    </reaction>
</comment>
<dbReference type="GO" id="GO:0006220">
    <property type="term" value="P:pyrimidine nucleotide metabolic process"/>
    <property type="evidence" value="ECO:0007669"/>
    <property type="project" value="UniProtKB-UniRule"/>
</dbReference>
<evidence type="ECO:0000256" key="4">
    <source>
        <dbReference type="ARBA" id="ARBA00022777"/>
    </source>
</evidence>
<keyword evidence="11" id="KW-1185">Reference proteome</keyword>
<keyword evidence="5 8" id="KW-0067">ATP-binding</keyword>
<feature type="domain" description="Cytidylate kinase" evidence="9">
    <location>
        <begin position="16"/>
        <end position="210"/>
    </location>
</feature>
<dbReference type="GO" id="GO:0036431">
    <property type="term" value="F:dCMP kinase activity"/>
    <property type="evidence" value="ECO:0007669"/>
    <property type="project" value="InterPro"/>
</dbReference>
<evidence type="ECO:0000259" key="9">
    <source>
        <dbReference type="Pfam" id="PF02224"/>
    </source>
</evidence>
<comment type="catalytic activity">
    <reaction evidence="7 8">
        <text>CMP + ATP = CDP + ADP</text>
        <dbReference type="Rhea" id="RHEA:11600"/>
        <dbReference type="ChEBI" id="CHEBI:30616"/>
        <dbReference type="ChEBI" id="CHEBI:58069"/>
        <dbReference type="ChEBI" id="CHEBI:60377"/>
        <dbReference type="ChEBI" id="CHEBI:456216"/>
        <dbReference type="EC" id="2.7.4.25"/>
    </reaction>
</comment>
<evidence type="ECO:0000256" key="8">
    <source>
        <dbReference type="HAMAP-Rule" id="MF_00238"/>
    </source>
</evidence>
<feature type="binding site" evidence="8">
    <location>
        <begin position="20"/>
        <end position="28"/>
    </location>
    <ligand>
        <name>ATP</name>
        <dbReference type="ChEBI" id="CHEBI:30616"/>
    </ligand>
</feature>
<dbReference type="Pfam" id="PF02224">
    <property type="entry name" value="Cytidylate_kin"/>
    <property type="match status" value="1"/>
</dbReference>
<dbReference type="BioCyc" id="AURANTIMONAS:SI859A1_03546-MONOMER"/>
<comment type="caution">
    <text evidence="10">The sequence shown here is derived from an EMBL/GenBank/DDBJ whole genome shotgun (WGS) entry which is preliminary data.</text>
</comment>
<dbReference type="EC" id="2.7.4.25" evidence="8"/>
<evidence type="ECO:0000256" key="3">
    <source>
        <dbReference type="ARBA" id="ARBA00022741"/>
    </source>
</evidence>
<dbReference type="GO" id="GO:0036430">
    <property type="term" value="F:CMP kinase activity"/>
    <property type="evidence" value="ECO:0007669"/>
    <property type="project" value="RHEA"/>
</dbReference>
<name>Q1YE72_AURMS</name>
<evidence type="ECO:0000256" key="2">
    <source>
        <dbReference type="ARBA" id="ARBA00022679"/>
    </source>
</evidence>
<organism evidence="10 11">
    <name type="scientific">Aurantimonas manganoxydans (strain ATCC BAA-1229 / DSM 21871 / SI85-9A1)</name>
    <dbReference type="NCBI Taxonomy" id="287752"/>
    <lineage>
        <taxon>Bacteria</taxon>
        <taxon>Pseudomonadati</taxon>
        <taxon>Pseudomonadota</taxon>
        <taxon>Alphaproteobacteria</taxon>
        <taxon>Hyphomicrobiales</taxon>
        <taxon>Aurantimonadaceae</taxon>
        <taxon>Aurantimonas</taxon>
    </lineage>
</organism>
<dbReference type="GO" id="GO:0005524">
    <property type="term" value="F:ATP binding"/>
    <property type="evidence" value="ECO:0007669"/>
    <property type="project" value="UniProtKB-UniRule"/>
</dbReference>
<evidence type="ECO:0000313" key="10">
    <source>
        <dbReference type="EMBL" id="EAS48527.1"/>
    </source>
</evidence>
<dbReference type="Gene3D" id="3.40.50.300">
    <property type="entry name" value="P-loop containing nucleotide triphosphate hydrolases"/>
    <property type="match status" value="1"/>
</dbReference>
<reference evidence="10 11" key="1">
    <citation type="journal article" date="2008" name="Appl. Environ. Microbiol.">
        <title>Genomic insights into Mn(II) oxidation by the marine alphaproteobacterium Aurantimonas sp. strain SI85-9A1.</title>
        <authorList>
            <person name="Dick G.J."/>
            <person name="Podell S."/>
            <person name="Johnson H.A."/>
            <person name="Rivera-Espinoza Y."/>
            <person name="Bernier-Latmani R."/>
            <person name="McCarthy J.K."/>
            <person name="Torpey J.W."/>
            <person name="Clement B.G."/>
            <person name="Gaasterland T."/>
            <person name="Tebo B.M."/>
        </authorList>
    </citation>
    <scope>NUCLEOTIDE SEQUENCE [LARGE SCALE GENOMIC DNA]</scope>
    <source>
        <strain evidence="10 11">SI85-9A1</strain>
    </source>
</reference>
<evidence type="ECO:0000256" key="7">
    <source>
        <dbReference type="ARBA" id="ARBA00048478"/>
    </source>
</evidence>
<dbReference type="AlphaFoldDB" id="Q1YE72"/>
<sequence>MRRLIRIDPMTTALTIAIDGPAAAGKGTLAKRVAAHYGLPYLDTGLLYRAVGKLADDRGVDLDDAEATGAIATELDTSHLDDGSLRGREAGELASRVAVHGAVRTALTEFQRSFAARAEGAVLDGRDIGTVICPQARVKIFVTASAEVRARRRTDELAAKGRDVDYERILAEVRERDARDAGRAIAPLRPAPDAHLLDTSELGIEAAFQAACAVIDRAMA</sequence>
<keyword evidence="2 8" id="KW-0808">Transferase</keyword>